<organism evidence="2 3">
    <name type="scientific">Nocardia yunnanensis</name>
    <dbReference type="NCBI Taxonomy" id="2382165"/>
    <lineage>
        <taxon>Bacteria</taxon>
        <taxon>Bacillati</taxon>
        <taxon>Actinomycetota</taxon>
        <taxon>Actinomycetes</taxon>
        <taxon>Mycobacteriales</taxon>
        <taxon>Nocardiaceae</taxon>
        <taxon>Nocardia</taxon>
    </lineage>
</organism>
<dbReference type="KEGG" id="nyu:D7D52_36925"/>
<evidence type="ECO:0000313" key="2">
    <source>
        <dbReference type="EMBL" id="AYF78487.1"/>
    </source>
</evidence>
<evidence type="ECO:0000313" key="3">
    <source>
        <dbReference type="Proteomes" id="UP000267164"/>
    </source>
</evidence>
<dbReference type="Proteomes" id="UP000267164">
    <property type="component" value="Chromosome"/>
</dbReference>
<protein>
    <submittedName>
        <fullName evidence="2">Uncharacterized protein</fullName>
    </submittedName>
</protein>
<name>A0A386ZLJ3_9NOCA</name>
<gene>
    <name evidence="2" type="ORF">D7D52_36925</name>
</gene>
<reference evidence="2 3" key="1">
    <citation type="submission" date="2018-09" db="EMBL/GenBank/DDBJ databases">
        <title>Nocardia yunnanensis sp. nov., an actinomycete isolated from a soil sample.</title>
        <authorList>
            <person name="Zhang J."/>
        </authorList>
    </citation>
    <scope>NUCLEOTIDE SEQUENCE [LARGE SCALE GENOMIC DNA]</scope>
    <source>
        <strain evidence="2 3">CFHS0054</strain>
    </source>
</reference>
<dbReference type="EMBL" id="CP032568">
    <property type="protein sequence ID" value="AYF78487.1"/>
    <property type="molecule type" value="Genomic_DNA"/>
</dbReference>
<proteinExistence type="predicted"/>
<dbReference type="AlphaFoldDB" id="A0A386ZLJ3"/>
<feature type="region of interest" description="Disordered" evidence="1">
    <location>
        <begin position="78"/>
        <end position="107"/>
    </location>
</feature>
<sequence>MACCATERHEFLDLMRRQQASIAGLAVPSEKADAVGAAAVAEQECAVEVPAAAGDGAVPRLVGPFDAGEVGLADLDGVTEGDVANGDGASMAAERAEGVEHSPGIRR</sequence>
<keyword evidence="3" id="KW-1185">Reference proteome</keyword>
<evidence type="ECO:0000256" key="1">
    <source>
        <dbReference type="SAM" id="MobiDB-lite"/>
    </source>
</evidence>
<accession>A0A386ZLJ3</accession>